<dbReference type="RefSeq" id="WP_306421491.1">
    <property type="nucleotide sequence ID" value="NZ_BPTU01000002.1"/>
</dbReference>
<dbReference type="GeneID" id="72465866"/>
<keyword evidence="2" id="KW-1185">Reference proteome</keyword>
<evidence type="ECO:0000313" key="1">
    <source>
        <dbReference type="EMBL" id="GJG60090.1"/>
    </source>
</evidence>
<dbReference type="AlphaFoldDB" id="A0A9R1CZI5"/>
<accession>A0A9R1CZI5</accession>
<protein>
    <recommendedName>
        <fullName evidence="3">DUF4292 domain-containing protein</fullName>
    </recommendedName>
</protein>
<name>A0A9R1CZI5_9BACT</name>
<proteinExistence type="predicted"/>
<evidence type="ECO:0008006" key="3">
    <source>
        <dbReference type="Google" id="ProtNLM"/>
    </source>
</evidence>
<dbReference type="InterPro" id="IPR025634">
    <property type="entry name" value="DUF4292"/>
</dbReference>
<evidence type="ECO:0000313" key="2">
    <source>
        <dbReference type="Proteomes" id="UP000825483"/>
    </source>
</evidence>
<dbReference type="Pfam" id="PF14125">
    <property type="entry name" value="DUF4292"/>
    <property type="match status" value="1"/>
</dbReference>
<reference evidence="1" key="1">
    <citation type="journal article" date="2022" name="Int. J. Syst. Evol. Microbiol.">
        <title>Prevotella lacticifex sp. nov., isolated from the rumen of cows.</title>
        <authorList>
            <person name="Shinkai T."/>
            <person name="Ikeyama N."/>
            <person name="Kumagai M."/>
            <person name="Ohmori H."/>
            <person name="Sakamoto M."/>
            <person name="Ohkuma M."/>
            <person name="Mitsumori M."/>
        </authorList>
    </citation>
    <scope>NUCLEOTIDE SEQUENCE</scope>
    <source>
        <strain evidence="1">R5076</strain>
    </source>
</reference>
<sequence>MKKYKTSYISEGLRAGRSGRNESAASIPTMARSLRLMARTGMAAVMTAATITLAACGSQKAAVSSAKPVAKTVQTNKADEKARIDFLDKVNSNASYQKNIAAAITFRLTQGNGKEISVPGQLRMRKDEVIRLSLQVPILGTEVGRIEFAKDYVLFVDRMHKEYVKAKYSDVGFLRDNGINFYSLQALFWNRLLLPGKSQVNYTDLDRFSADINGTNATIPVVLKDGKMTYTWTANRANGVISRTKVEYKSAAQGTSALTWDYSNFTNFGSKMFPYGNTMTITTPAKGKAKELKASYTINNITTANDWETTTTLSNKYRQVSVEEILGKLSNI</sequence>
<dbReference type="Proteomes" id="UP000825483">
    <property type="component" value="Unassembled WGS sequence"/>
</dbReference>
<gene>
    <name evidence="1" type="ORF">PRLR5076_29410</name>
</gene>
<organism evidence="1 2">
    <name type="scientific">Prevotella lacticifex</name>
    <dbReference type="NCBI Taxonomy" id="2854755"/>
    <lineage>
        <taxon>Bacteria</taxon>
        <taxon>Pseudomonadati</taxon>
        <taxon>Bacteroidota</taxon>
        <taxon>Bacteroidia</taxon>
        <taxon>Bacteroidales</taxon>
        <taxon>Prevotellaceae</taxon>
        <taxon>Prevotella</taxon>
    </lineage>
</organism>
<dbReference type="EMBL" id="BPUB01000002">
    <property type="protein sequence ID" value="GJG60090.1"/>
    <property type="molecule type" value="Genomic_DNA"/>
</dbReference>
<comment type="caution">
    <text evidence="1">The sequence shown here is derived from an EMBL/GenBank/DDBJ whole genome shotgun (WGS) entry which is preliminary data.</text>
</comment>